<proteinExistence type="inferred from homology"/>
<keyword evidence="6" id="KW-1185">Reference proteome</keyword>
<dbReference type="RefSeq" id="WP_008064151.1">
    <property type="nucleotide sequence ID" value="NZ_AFHG01000058.1"/>
</dbReference>
<reference evidence="5 6" key="1">
    <citation type="journal article" date="2011" name="J. Bacteriol.">
        <title>Genome sequence of Methyloversatilis universalis FAM5T, a methylotrophic representative of the order Rhodocyclales.</title>
        <authorList>
            <person name="Kittichotirat W."/>
            <person name="Good N.M."/>
            <person name="Hall R."/>
            <person name="Bringel F."/>
            <person name="Lajus A."/>
            <person name="Medigue C."/>
            <person name="Smalley N.E."/>
            <person name="Beck D."/>
            <person name="Bumgarner R."/>
            <person name="Vuilleumier S."/>
            <person name="Kalyuzhnaya M.G."/>
        </authorList>
    </citation>
    <scope>NUCLEOTIDE SEQUENCE [LARGE SCALE GENOMIC DNA]</scope>
    <source>
        <strain evidence="6">ATCC BAA-1314 / JCM 13912 / FAM5</strain>
    </source>
</reference>
<dbReference type="EMBL" id="AFHG01000058">
    <property type="protein sequence ID" value="EGK70230.1"/>
    <property type="molecule type" value="Genomic_DNA"/>
</dbReference>
<feature type="transmembrane region" description="Helical" evidence="3">
    <location>
        <begin position="101"/>
        <end position="118"/>
    </location>
</feature>
<feature type="transmembrane region" description="Helical" evidence="3">
    <location>
        <begin position="171"/>
        <end position="191"/>
    </location>
</feature>
<evidence type="ECO:0000256" key="1">
    <source>
        <dbReference type="ARBA" id="ARBA00009186"/>
    </source>
</evidence>
<keyword evidence="3" id="KW-0812">Transmembrane</keyword>
<dbReference type="OrthoDB" id="8480650at2"/>
<accession>F5RH26</accession>
<feature type="transmembrane region" description="Helical" evidence="3">
    <location>
        <begin position="272"/>
        <end position="290"/>
    </location>
</feature>
<feature type="transmembrane region" description="Helical" evidence="3">
    <location>
        <begin position="516"/>
        <end position="540"/>
    </location>
</feature>
<protein>
    <submittedName>
        <fullName evidence="5">Cytochrome c-type biogenesis protein CcmF</fullName>
    </submittedName>
</protein>
<feature type="domain" description="Cytochrome c assembly protein" evidence="4">
    <location>
        <begin position="106"/>
        <end position="270"/>
    </location>
</feature>
<gene>
    <name evidence="5" type="ORF">METUNv1_03618</name>
</gene>
<evidence type="ECO:0000313" key="6">
    <source>
        <dbReference type="Proteomes" id="UP000005019"/>
    </source>
</evidence>
<evidence type="ECO:0000256" key="2">
    <source>
        <dbReference type="ARBA" id="ARBA00022748"/>
    </source>
</evidence>
<name>F5RH26_METUF</name>
<sequence>MPDRSGLAVAVLAAVLLYALPDAGDALLALAAAAVLHAGLRVPRRAQALALSAGLLWGALCALALLLLSDRTGVRYVWIYSGSALPAHLKLANLWGGDEGTLLLLAAFCVTLAARGAAARTARLDAAALLPAAYVLIVLWLRPFAATPAAWLAQSASQGMNAHLMKVWMLLHAPLILAAYAWTLSLAAPALQALAGAAPRWPATALPHARRAWALLTAGIGFGMVWAFEDAMYGQVWHWDPVQTAVFAVWCLLGAHLHGVGGWRAGRAMWRWVPATALAAAAMTALAMGVTRNDLLASSHRYVGADTWPAHLAIAALLLLAGVAMAWRGRRVAAHAAHRSSVATWALRATQVGFALIGLWAAGHIAWACVAQWQGTPRPDDLRPFFETLRSWARGSELPLLRTAFAQWDVDGYALARHLLWPMMLIGLVGGWFFLRRLSARVAAASLLIVLLACATVLLQGGLLEERYAGGGVLSQQIVALLPRVDAALLAGGYLALACAAWSVHAAWHARRSAGYALPLGLLHVGAVIALWGGLVATALNGYSQHLVGLGADWQAAPGGYAFRVTGLAVDRTPDGGRGPADTAFRAVAEVELDTPAHGVLRGQTLYRDGRSALAGYAGPVRQICEILDYRYARYADRPGYVLHPFIDRSWSRDLQLWVSTSAAVAALEGGPQTAQAVVVLRVLPFASLLWLGLTLATVGALWLALRAPAGSREMTA</sequence>
<dbReference type="PANTHER" id="PTHR43653">
    <property type="entry name" value="CYTOCHROME C ASSEMBLY PROTEIN-RELATED"/>
    <property type="match status" value="1"/>
</dbReference>
<feature type="transmembrane region" description="Helical" evidence="3">
    <location>
        <begin position="442"/>
        <end position="461"/>
    </location>
</feature>
<comment type="similarity">
    <text evidence="1">Belongs to the CcmF/CycK/Ccl1/NrfE/CcsA family.</text>
</comment>
<keyword evidence="2" id="KW-0201">Cytochrome c-type biogenesis</keyword>
<feature type="transmembrane region" description="Helical" evidence="3">
    <location>
        <begin position="310"/>
        <end position="328"/>
    </location>
</feature>
<dbReference type="InterPro" id="IPR002541">
    <property type="entry name" value="Cyt_c_assembly"/>
</dbReference>
<organism evidence="5 6">
    <name type="scientific">Methyloversatilis universalis (strain ATCC BAA-1314 / DSM 25237 / JCM 13912 / CCUG 52030 / FAM5)</name>
    <dbReference type="NCBI Taxonomy" id="1000565"/>
    <lineage>
        <taxon>Bacteria</taxon>
        <taxon>Pseudomonadati</taxon>
        <taxon>Pseudomonadota</taxon>
        <taxon>Betaproteobacteria</taxon>
        <taxon>Nitrosomonadales</taxon>
        <taxon>Sterolibacteriaceae</taxon>
        <taxon>Methyloversatilis</taxon>
    </lineage>
</organism>
<feature type="transmembrane region" description="Helical" evidence="3">
    <location>
        <begin position="130"/>
        <end position="151"/>
    </location>
</feature>
<evidence type="ECO:0000256" key="3">
    <source>
        <dbReference type="SAM" id="Phobius"/>
    </source>
</evidence>
<dbReference type="Pfam" id="PF01578">
    <property type="entry name" value="Cytochrom_C_asm"/>
    <property type="match status" value="1"/>
</dbReference>
<comment type="caution">
    <text evidence="5">The sequence shown here is derived from an EMBL/GenBank/DDBJ whole genome shotgun (WGS) entry which is preliminary data.</text>
</comment>
<feature type="transmembrane region" description="Helical" evidence="3">
    <location>
        <begin position="48"/>
        <end position="69"/>
    </location>
</feature>
<dbReference type="AlphaFoldDB" id="F5RH26"/>
<feature type="transmembrane region" description="Helical" evidence="3">
    <location>
        <begin position="686"/>
        <end position="706"/>
    </location>
</feature>
<feature type="transmembrane region" description="Helical" evidence="3">
    <location>
        <begin position="212"/>
        <end position="229"/>
    </location>
</feature>
<dbReference type="eggNOG" id="COG1138">
    <property type="taxonomic scope" value="Bacteria"/>
</dbReference>
<dbReference type="GO" id="GO:0016020">
    <property type="term" value="C:membrane"/>
    <property type="evidence" value="ECO:0007669"/>
    <property type="project" value="InterPro"/>
</dbReference>
<dbReference type="GO" id="GO:0015232">
    <property type="term" value="F:heme transmembrane transporter activity"/>
    <property type="evidence" value="ECO:0007669"/>
    <property type="project" value="InterPro"/>
</dbReference>
<dbReference type="GO" id="GO:0017004">
    <property type="term" value="P:cytochrome complex assembly"/>
    <property type="evidence" value="ECO:0007669"/>
    <property type="project" value="UniProtKB-KW"/>
</dbReference>
<dbReference type="STRING" id="1000565.METUNv1_03618"/>
<dbReference type="PANTHER" id="PTHR43653:SF1">
    <property type="entry name" value="CYTOCHROME C-TYPE BIOGENESIS PROTEIN CCMF"/>
    <property type="match status" value="1"/>
</dbReference>
<dbReference type="GO" id="GO:0020037">
    <property type="term" value="F:heme binding"/>
    <property type="evidence" value="ECO:0007669"/>
    <property type="project" value="InterPro"/>
</dbReference>
<evidence type="ECO:0000313" key="5">
    <source>
        <dbReference type="EMBL" id="EGK70230.1"/>
    </source>
</evidence>
<keyword evidence="3" id="KW-0472">Membrane</keyword>
<feature type="transmembrane region" description="Helical" evidence="3">
    <location>
        <begin position="241"/>
        <end position="260"/>
    </location>
</feature>
<dbReference type="InterPro" id="IPR003567">
    <property type="entry name" value="Cyt_c_biogenesis"/>
</dbReference>
<feature type="transmembrane region" description="Helical" evidence="3">
    <location>
        <begin position="349"/>
        <end position="373"/>
    </location>
</feature>
<dbReference type="PRINTS" id="PR01410">
    <property type="entry name" value="CCBIOGENESIS"/>
</dbReference>
<dbReference type="Proteomes" id="UP000005019">
    <property type="component" value="Unassembled WGS sequence"/>
</dbReference>
<feature type="transmembrane region" description="Helical" evidence="3">
    <location>
        <begin position="418"/>
        <end position="435"/>
    </location>
</feature>
<keyword evidence="3" id="KW-1133">Transmembrane helix</keyword>
<feature type="transmembrane region" description="Helical" evidence="3">
    <location>
        <begin position="481"/>
        <end position="504"/>
    </location>
</feature>
<evidence type="ECO:0000259" key="4">
    <source>
        <dbReference type="Pfam" id="PF01578"/>
    </source>
</evidence>